<dbReference type="PANTHER" id="PTHR15629:SF2">
    <property type="entry name" value="SH3 DOMAIN-CONTAINING YSC84-LIKE PROTEIN 1"/>
    <property type="match status" value="1"/>
</dbReference>
<dbReference type="InterPro" id="IPR051702">
    <property type="entry name" value="SH3_domain_YSC84-like"/>
</dbReference>
<evidence type="ECO:0000313" key="2">
    <source>
        <dbReference type="EMBL" id="SNS17762.1"/>
    </source>
</evidence>
<dbReference type="Pfam" id="PF04366">
    <property type="entry name" value="Ysc84"/>
    <property type="match status" value="1"/>
</dbReference>
<keyword evidence="3" id="KW-1185">Reference proteome</keyword>
<dbReference type="OrthoDB" id="9782434at2"/>
<feature type="domain" description="Ysc84 actin-binding" evidence="1">
    <location>
        <begin position="110"/>
        <end position="229"/>
    </location>
</feature>
<dbReference type="RefSeq" id="WP_089275257.1">
    <property type="nucleotide sequence ID" value="NZ_FZOC01000007.1"/>
</dbReference>
<name>A0A239CCZ1_9BACT</name>
<dbReference type="InterPro" id="IPR007461">
    <property type="entry name" value="Ysc84_actin-binding"/>
</dbReference>
<dbReference type="GO" id="GO:0035091">
    <property type="term" value="F:phosphatidylinositol binding"/>
    <property type="evidence" value="ECO:0007669"/>
    <property type="project" value="TreeGrafter"/>
</dbReference>
<dbReference type="PANTHER" id="PTHR15629">
    <property type="entry name" value="SH3YL1 PROTEIN"/>
    <property type="match status" value="1"/>
</dbReference>
<gene>
    <name evidence="2" type="ORF">SAMN04488503_3070</name>
</gene>
<evidence type="ECO:0000259" key="1">
    <source>
        <dbReference type="Pfam" id="PF04366"/>
    </source>
</evidence>
<organism evidence="2 3">
    <name type="scientific">Humidesulfovibrio mexicanus</name>
    <dbReference type="NCBI Taxonomy" id="147047"/>
    <lineage>
        <taxon>Bacteria</taxon>
        <taxon>Pseudomonadati</taxon>
        <taxon>Thermodesulfobacteriota</taxon>
        <taxon>Desulfovibrionia</taxon>
        <taxon>Desulfovibrionales</taxon>
        <taxon>Desulfovibrionaceae</taxon>
        <taxon>Humidesulfovibrio</taxon>
    </lineage>
</organism>
<proteinExistence type="predicted"/>
<reference evidence="2 3" key="1">
    <citation type="submission" date="2017-06" db="EMBL/GenBank/DDBJ databases">
        <authorList>
            <person name="Kim H.J."/>
            <person name="Triplett B.A."/>
        </authorList>
    </citation>
    <scope>NUCLEOTIDE SEQUENCE [LARGE SCALE GENOMIC DNA]</scope>
    <source>
        <strain evidence="2 3">DSM 13116</strain>
    </source>
</reference>
<dbReference type="Proteomes" id="UP000198324">
    <property type="component" value="Unassembled WGS sequence"/>
</dbReference>
<dbReference type="AlphaFoldDB" id="A0A239CCZ1"/>
<accession>A0A239CCZ1</accession>
<dbReference type="EMBL" id="FZOC01000007">
    <property type="protein sequence ID" value="SNS17762.1"/>
    <property type="molecule type" value="Genomic_DNA"/>
</dbReference>
<sequence>MRRFAAALLSLLLLGLLHGCYGAYGGGGGENPAHYEQGLVDKSAAVVRAMRSSPSFRPIEVYLKNARGVLILPSVIKAGFIYGGQGGNGVLLGREADGSWSSPAFYTLGGGSIGLQIGVQEAAIVLVFMNDKAFKAAIDTGLTLGADATVAAGTEGLTGEVASTHAFKDVYYFADVGGLFAGISLEGGVVHVREGLNTTYYGQSLSPRQIVLERRADVPAARLLKDALTVSAKGK</sequence>
<dbReference type="CDD" id="cd11524">
    <property type="entry name" value="SYLF"/>
    <property type="match status" value="1"/>
</dbReference>
<protein>
    <submittedName>
        <fullName evidence="2">Lipid-binding SYLF domain-containing protein</fullName>
    </submittedName>
</protein>
<evidence type="ECO:0000313" key="3">
    <source>
        <dbReference type="Proteomes" id="UP000198324"/>
    </source>
</evidence>